<sequence>MNFYMAWILFAFIIPNSYGNKKIFKLPKNFKDCKDDTSRSMEQEFECILAVLKRMEGVLETYTYWSLREEDFVDDSEDDIWVGCAVSDPFKQDPHICIFPSGRWANPEEFAIGPFTFHTFTESKPWYESIFALFVDNTYNSWTVNPHEKYLKTPSNFISLCMFNLYGANLQEPWKDLATFDTGFWGPVTRCKFSFNRVLNTLELYSGILYKFARRSCFLFQSRNWRQRRRIFEIQFSQPFRIRK</sequence>
<feature type="chain" id="PRO_5005488279" evidence="1">
    <location>
        <begin position="20"/>
        <end position="244"/>
    </location>
</feature>
<evidence type="ECO:0000313" key="2">
    <source>
        <dbReference type="EMBL" id="CDW30977.1"/>
    </source>
</evidence>
<dbReference type="OrthoDB" id="9448935at2759"/>
<accession>A0A0K2TZ70</accession>
<feature type="signal peptide" evidence="1">
    <location>
        <begin position="1"/>
        <end position="19"/>
    </location>
</feature>
<proteinExistence type="predicted"/>
<dbReference type="EMBL" id="HACA01013616">
    <property type="protein sequence ID" value="CDW30977.1"/>
    <property type="molecule type" value="Transcribed_RNA"/>
</dbReference>
<name>A0A0K2TZ70_LEPSM</name>
<protein>
    <submittedName>
        <fullName evidence="2">Uncharacterized protein</fullName>
    </submittedName>
</protein>
<dbReference type="AlphaFoldDB" id="A0A0K2TZ70"/>
<keyword evidence="1" id="KW-0732">Signal</keyword>
<evidence type="ECO:0000256" key="1">
    <source>
        <dbReference type="SAM" id="SignalP"/>
    </source>
</evidence>
<organism evidence="2">
    <name type="scientific">Lepeophtheirus salmonis</name>
    <name type="common">Salmon louse</name>
    <name type="synonym">Caligus salmonis</name>
    <dbReference type="NCBI Taxonomy" id="72036"/>
    <lineage>
        <taxon>Eukaryota</taxon>
        <taxon>Metazoa</taxon>
        <taxon>Ecdysozoa</taxon>
        <taxon>Arthropoda</taxon>
        <taxon>Crustacea</taxon>
        <taxon>Multicrustacea</taxon>
        <taxon>Hexanauplia</taxon>
        <taxon>Copepoda</taxon>
        <taxon>Siphonostomatoida</taxon>
        <taxon>Caligidae</taxon>
        <taxon>Lepeophtheirus</taxon>
    </lineage>
</organism>
<reference evidence="2" key="1">
    <citation type="submission" date="2014-05" db="EMBL/GenBank/DDBJ databases">
        <authorList>
            <person name="Chronopoulou M."/>
        </authorList>
    </citation>
    <scope>NUCLEOTIDE SEQUENCE</scope>
    <source>
        <tissue evidence="2">Whole organism</tissue>
    </source>
</reference>